<evidence type="ECO:0000256" key="2">
    <source>
        <dbReference type="ARBA" id="ARBA00023134"/>
    </source>
</evidence>
<dbReference type="AlphaFoldDB" id="X0ZCY4"/>
<dbReference type="PRINTS" id="PR00449">
    <property type="entry name" value="RASTRNSFRMNG"/>
</dbReference>
<protein>
    <recommendedName>
        <fullName evidence="4">GTP-binding protein</fullName>
    </recommendedName>
</protein>
<dbReference type="InterPro" id="IPR001806">
    <property type="entry name" value="Small_GTPase"/>
</dbReference>
<evidence type="ECO:0000256" key="1">
    <source>
        <dbReference type="ARBA" id="ARBA00022741"/>
    </source>
</evidence>
<keyword evidence="1" id="KW-0547">Nucleotide-binding</keyword>
<proteinExistence type="predicted"/>
<dbReference type="SMART" id="SM00175">
    <property type="entry name" value="RAB"/>
    <property type="match status" value="1"/>
</dbReference>
<accession>X0ZCY4</accession>
<evidence type="ECO:0008006" key="4">
    <source>
        <dbReference type="Google" id="ProtNLM"/>
    </source>
</evidence>
<dbReference type="PROSITE" id="PS51419">
    <property type="entry name" value="RAB"/>
    <property type="match status" value="1"/>
</dbReference>
<dbReference type="SMART" id="SM00173">
    <property type="entry name" value="RAS"/>
    <property type="match status" value="1"/>
</dbReference>
<reference evidence="3" key="1">
    <citation type="journal article" date="2014" name="Front. Microbiol.">
        <title>High frequency of phylogenetically diverse reductive dehalogenase-homologous genes in deep subseafloor sedimentary metagenomes.</title>
        <authorList>
            <person name="Kawai M."/>
            <person name="Futagami T."/>
            <person name="Toyoda A."/>
            <person name="Takaki Y."/>
            <person name="Nishi S."/>
            <person name="Hori S."/>
            <person name="Arai W."/>
            <person name="Tsubouchi T."/>
            <person name="Morono Y."/>
            <person name="Uchiyama I."/>
            <person name="Ito T."/>
            <person name="Fujiyama A."/>
            <person name="Inagaki F."/>
            <person name="Takami H."/>
        </authorList>
    </citation>
    <scope>NUCLEOTIDE SEQUENCE</scope>
    <source>
        <strain evidence="3">Expedition CK06-06</strain>
    </source>
</reference>
<comment type="caution">
    <text evidence="3">The sequence shown here is derived from an EMBL/GenBank/DDBJ whole genome shotgun (WGS) entry which is preliminary data.</text>
</comment>
<gene>
    <name evidence="3" type="ORF">S01H4_16970</name>
</gene>
<dbReference type="GO" id="GO:0005525">
    <property type="term" value="F:GTP binding"/>
    <property type="evidence" value="ECO:0007669"/>
    <property type="project" value="UniProtKB-KW"/>
</dbReference>
<dbReference type="SMART" id="SM00174">
    <property type="entry name" value="RHO"/>
    <property type="match status" value="1"/>
</dbReference>
<dbReference type="NCBIfam" id="TIGR00231">
    <property type="entry name" value="small_GTP"/>
    <property type="match status" value="1"/>
</dbReference>
<dbReference type="Pfam" id="PF00071">
    <property type="entry name" value="Ras"/>
    <property type="match status" value="1"/>
</dbReference>
<dbReference type="Gene3D" id="3.40.50.300">
    <property type="entry name" value="P-loop containing nucleotide triphosphate hydrolases"/>
    <property type="match status" value="1"/>
</dbReference>
<dbReference type="InterPro" id="IPR005225">
    <property type="entry name" value="Small_GTP-bd"/>
</dbReference>
<dbReference type="SMART" id="SM00176">
    <property type="entry name" value="RAN"/>
    <property type="match status" value="1"/>
</dbReference>
<dbReference type="InterPro" id="IPR050227">
    <property type="entry name" value="Rab"/>
</dbReference>
<dbReference type="InterPro" id="IPR027417">
    <property type="entry name" value="P-loop_NTPase"/>
</dbReference>
<evidence type="ECO:0000313" key="3">
    <source>
        <dbReference type="EMBL" id="GAG58203.1"/>
    </source>
</evidence>
<dbReference type="SUPFAM" id="SSF52540">
    <property type="entry name" value="P-loop containing nucleoside triphosphate hydrolases"/>
    <property type="match status" value="1"/>
</dbReference>
<dbReference type="EMBL" id="BART01007457">
    <property type="protein sequence ID" value="GAG58203.1"/>
    <property type="molecule type" value="Genomic_DNA"/>
</dbReference>
<dbReference type="CDD" id="cd00154">
    <property type="entry name" value="Rab"/>
    <property type="match status" value="1"/>
</dbReference>
<name>X0ZCY4_9ZZZZ</name>
<feature type="non-terminal residue" evidence="3">
    <location>
        <position position="1"/>
    </location>
</feature>
<dbReference type="GO" id="GO:0003924">
    <property type="term" value="F:GTPase activity"/>
    <property type="evidence" value="ECO:0007669"/>
    <property type="project" value="InterPro"/>
</dbReference>
<organism evidence="3">
    <name type="scientific">marine sediment metagenome</name>
    <dbReference type="NCBI Taxonomy" id="412755"/>
    <lineage>
        <taxon>unclassified sequences</taxon>
        <taxon>metagenomes</taxon>
        <taxon>ecological metagenomes</taxon>
    </lineage>
</organism>
<keyword evidence="2" id="KW-0342">GTP-binding</keyword>
<dbReference type="FunFam" id="3.40.50.300:FF:001447">
    <property type="entry name" value="Ras-related protein Rab-1B"/>
    <property type="match status" value="1"/>
</dbReference>
<dbReference type="PANTHER" id="PTHR47977">
    <property type="entry name" value="RAS-RELATED PROTEIN RAB"/>
    <property type="match status" value="1"/>
</dbReference>
<sequence length="172" mass="19509">VIGDGMVGKTSLIKKYTKGSFRKDYIKTIGAQFSVFDKEINGDKIKLLFWDIAGQVDFNFIRSSFFNNSRAAIIIFSLEDNDLGTKSFEHVDDWYSDISKYCGEIPIVIFANKVDLVDENSSYDTKIQELVDKHNFLGFYKTSAKTGEGVIEAFNAIIKNLYHKFKALSAEL</sequence>